<dbReference type="AlphaFoldDB" id="A0A4R0IU12"/>
<comment type="caution">
    <text evidence="2">The sequence shown here is derived from an EMBL/GenBank/DDBJ whole genome shotgun (WGS) entry which is preliminary data.</text>
</comment>
<dbReference type="Proteomes" id="UP000294225">
    <property type="component" value="Unassembled WGS sequence"/>
</dbReference>
<accession>A0A4R0IU12</accession>
<sequence>MKAGLTAATVLAKAGRSVVVLEARDRVGGPVTPAPLTATSTSDVAAAVADMGPCSRATQRLSNTIYTT</sequence>
<dbReference type="Gene3D" id="3.90.660.10">
    <property type="match status" value="1"/>
</dbReference>
<dbReference type="InterPro" id="IPR036188">
    <property type="entry name" value="FAD/NAD-bd_sf"/>
</dbReference>
<organism evidence="2 3">
    <name type="scientific">Kribbella speibonae</name>
    <dbReference type="NCBI Taxonomy" id="1572660"/>
    <lineage>
        <taxon>Bacteria</taxon>
        <taxon>Bacillati</taxon>
        <taxon>Actinomycetota</taxon>
        <taxon>Actinomycetes</taxon>
        <taxon>Propionibacteriales</taxon>
        <taxon>Kribbellaceae</taxon>
        <taxon>Kribbella</taxon>
    </lineage>
</organism>
<dbReference type="Pfam" id="PF01593">
    <property type="entry name" value="Amino_oxidase"/>
    <property type="match status" value="1"/>
</dbReference>
<protein>
    <recommendedName>
        <fullName evidence="1">Amine oxidase domain-containing protein</fullName>
    </recommendedName>
</protein>
<reference evidence="2 3" key="1">
    <citation type="submission" date="2019-02" db="EMBL/GenBank/DDBJ databases">
        <title>Kribbella capetownensis sp. nov. and Kribbella speibonae sp. nov., isolated from soil.</title>
        <authorList>
            <person name="Curtis S.M."/>
            <person name="Norton I."/>
            <person name="Everest G.J."/>
            <person name="Meyers P.R."/>
        </authorList>
    </citation>
    <scope>NUCLEOTIDE SEQUENCE [LARGE SCALE GENOMIC DNA]</scope>
    <source>
        <strain evidence="2 3">YM55</strain>
    </source>
</reference>
<dbReference type="EMBL" id="SJKC01000003">
    <property type="protein sequence ID" value="TCC36627.1"/>
    <property type="molecule type" value="Genomic_DNA"/>
</dbReference>
<dbReference type="SUPFAM" id="SSF51905">
    <property type="entry name" value="FAD/NAD(P)-binding domain"/>
    <property type="match status" value="1"/>
</dbReference>
<dbReference type="GO" id="GO:0016491">
    <property type="term" value="F:oxidoreductase activity"/>
    <property type="evidence" value="ECO:0007669"/>
    <property type="project" value="InterPro"/>
</dbReference>
<feature type="domain" description="Amine oxidase" evidence="1">
    <location>
        <begin position="3"/>
        <end position="29"/>
    </location>
</feature>
<evidence type="ECO:0000313" key="2">
    <source>
        <dbReference type="EMBL" id="TCC36627.1"/>
    </source>
</evidence>
<name>A0A4R0IU12_9ACTN</name>
<dbReference type="InterPro" id="IPR002937">
    <property type="entry name" value="Amino_oxidase"/>
</dbReference>
<dbReference type="Gene3D" id="3.50.50.60">
    <property type="entry name" value="FAD/NAD(P)-binding domain"/>
    <property type="match status" value="1"/>
</dbReference>
<evidence type="ECO:0000259" key="1">
    <source>
        <dbReference type="Pfam" id="PF01593"/>
    </source>
</evidence>
<evidence type="ECO:0000313" key="3">
    <source>
        <dbReference type="Proteomes" id="UP000294225"/>
    </source>
</evidence>
<proteinExistence type="predicted"/>
<gene>
    <name evidence="2" type="ORF">E0H92_27720</name>
</gene>